<comment type="caution">
    <text evidence="1">The sequence shown here is derived from an EMBL/GenBank/DDBJ whole genome shotgun (WGS) entry which is preliminary data.</text>
</comment>
<sequence>STPRVSGDRVSCTGTLLRFQKFWGVHPGLSVVVGSSRVQSGAVGHCRDACVREEDKTAHRFAVCITKMNNHLVDPNTYQQYPANRIAVGETVLQTYITENSNCQPTIRDVHNLVRALKIKSTESTTSAQRLKTWMIDFSGETGKVGRIFVEA</sequence>
<evidence type="ECO:0000313" key="1">
    <source>
        <dbReference type="EMBL" id="KAG6946219.1"/>
    </source>
</evidence>
<proteinExistence type="predicted"/>
<accession>A0A8J5M298</accession>
<dbReference type="Proteomes" id="UP000709295">
    <property type="component" value="Unassembled WGS sequence"/>
</dbReference>
<evidence type="ECO:0000313" key="2">
    <source>
        <dbReference type="Proteomes" id="UP000709295"/>
    </source>
</evidence>
<reference evidence="1" key="1">
    <citation type="submission" date="2021-01" db="EMBL/GenBank/DDBJ databases">
        <title>Phytophthora aleatoria, a newly-described species from Pinus radiata is distinct from Phytophthora cactorum isolates based on comparative genomics.</title>
        <authorList>
            <person name="Mcdougal R."/>
            <person name="Panda P."/>
            <person name="Williams N."/>
            <person name="Studholme D.J."/>
        </authorList>
    </citation>
    <scope>NUCLEOTIDE SEQUENCE</scope>
    <source>
        <strain evidence="1">NZFS 4037</strain>
    </source>
</reference>
<feature type="non-terminal residue" evidence="1">
    <location>
        <position position="1"/>
    </location>
</feature>
<keyword evidence="2" id="KW-1185">Reference proteome</keyword>
<dbReference type="EMBL" id="JAENGY010001924">
    <property type="protein sequence ID" value="KAG6946219.1"/>
    <property type="molecule type" value="Genomic_DNA"/>
</dbReference>
<protein>
    <submittedName>
        <fullName evidence="1">Uncharacterized protein</fullName>
    </submittedName>
</protein>
<name>A0A8J5M298_9STRA</name>
<dbReference type="AlphaFoldDB" id="A0A8J5M298"/>
<gene>
    <name evidence="1" type="ORF">JG688_00016159</name>
</gene>
<organism evidence="1 2">
    <name type="scientific">Phytophthora aleatoria</name>
    <dbReference type="NCBI Taxonomy" id="2496075"/>
    <lineage>
        <taxon>Eukaryota</taxon>
        <taxon>Sar</taxon>
        <taxon>Stramenopiles</taxon>
        <taxon>Oomycota</taxon>
        <taxon>Peronosporomycetes</taxon>
        <taxon>Peronosporales</taxon>
        <taxon>Peronosporaceae</taxon>
        <taxon>Phytophthora</taxon>
    </lineage>
</organism>